<dbReference type="AlphaFoldDB" id="A0A0M3J125"/>
<gene>
    <name evidence="2" type="ORF">ASIM_LOCUS1108</name>
</gene>
<sequence length="169" mass="18734">MLPVFNKLTLLVEIITSVSSVILYFFVFLLSRKHASGLRRNHQTNQSSLQAFNNQQRQLTATMGISCAFTLILYVLPLCLKYAVVNNLNSGSQQICLAFIAISCNLTPLTNFAIVFLRHREIRCRLIDPTAPCFCAKFLPKAQVSSINATKLVNVASKIVNRASLAAQS</sequence>
<evidence type="ECO:0000313" key="3">
    <source>
        <dbReference type="Proteomes" id="UP000267096"/>
    </source>
</evidence>
<keyword evidence="3" id="KW-1185">Reference proteome</keyword>
<feature type="transmembrane region" description="Helical" evidence="1">
    <location>
        <begin position="97"/>
        <end position="117"/>
    </location>
</feature>
<dbReference type="WBParaSite" id="ASIM_0000122001-mRNA-1">
    <property type="protein sequence ID" value="ASIM_0000122001-mRNA-1"/>
    <property type="gene ID" value="ASIM_0000122001"/>
</dbReference>
<accession>A0A0M3J125</accession>
<reference evidence="2 3" key="2">
    <citation type="submission" date="2018-11" db="EMBL/GenBank/DDBJ databases">
        <authorList>
            <consortium name="Pathogen Informatics"/>
        </authorList>
    </citation>
    <scope>NUCLEOTIDE SEQUENCE [LARGE SCALE GENOMIC DNA]</scope>
</reference>
<keyword evidence="1" id="KW-1133">Transmembrane helix</keyword>
<organism evidence="4">
    <name type="scientific">Anisakis simplex</name>
    <name type="common">Herring worm</name>
    <dbReference type="NCBI Taxonomy" id="6269"/>
    <lineage>
        <taxon>Eukaryota</taxon>
        <taxon>Metazoa</taxon>
        <taxon>Ecdysozoa</taxon>
        <taxon>Nematoda</taxon>
        <taxon>Chromadorea</taxon>
        <taxon>Rhabditida</taxon>
        <taxon>Spirurina</taxon>
        <taxon>Ascaridomorpha</taxon>
        <taxon>Ascaridoidea</taxon>
        <taxon>Anisakidae</taxon>
        <taxon>Anisakis</taxon>
        <taxon>Anisakis simplex complex</taxon>
    </lineage>
</organism>
<evidence type="ECO:0000313" key="4">
    <source>
        <dbReference type="WBParaSite" id="ASIM_0000122001-mRNA-1"/>
    </source>
</evidence>
<proteinExistence type="predicted"/>
<dbReference type="Proteomes" id="UP000267096">
    <property type="component" value="Unassembled WGS sequence"/>
</dbReference>
<keyword evidence="1" id="KW-0812">Transmembrane</keyword>
<dbReference type="OrthoDB" id="5857186at2759"/>
<feature type="transmembrane region" description="Helical" evidence="1">
    <location>
        <begin position="12"/>
        <end position="30"/>
    </location>
</feature>
<protein>
    <submittedName>
        <fullName evidence="4">G_PROTEIN_RECEP_F1_2 domain-containing protein</fullName>
    </submittedName>
</protein>
<feature type="transmembrane region" description="Helical" evidence="1">
    <location>
        <begin position="59"/>
        <end position="77"/>
    </location>
</feature>
<name>A0A0M3J125_ANISI</name>
<reference evidence="4" key="1">
    <citation type="submission" date="2017-02" db="UniProtKB">
        <authorList>
            <consortium name="WormBaseParasite"/>
        </authorList>
    </citation>
    <scope>IDENTIFICATION</scope>
</reference>
<keyword evidence="1" id="KW-0472">Membrane</keyword>
<dbReference type="EMBL" id="UYRR01001035">
    <property type="protein sequence ID" value="VDK18421.1"/>
    <property type="molecule type" value="Genomic_DNA"/>
</dbReference>
<evidence type="ECO:0000256" key="1">
    <source>
        <dbReference type="SAM" id="Phobius"/>
    </source>
</evidence>
<evidence type="ECO:0000313" key="2">
    <source>
        <dbReference type="EMBL" id="VDK18421.1"/>
    </source>
</evidence>